<dbReference type="GO" id="GO:0008233">
    <property type="term" value="F:peptidase activity"/>
    <property type="evidence" value="ECO:0007669"/>
    <property type="project" value="UniProtKB-KW"/>
</dbReference>
<keyword evidence="1" id="KW-0645">Protease</keyword>
<dbReference type="PANTHER" id="PTHR43763:SF6">
    <property type="entry name" value="XAA-PRO AMINOPEPTIDASE 1"/>
    <property type="match status" value="1"/>
</dbReference>
<dbReference type="Proteomes" id="UP000091918">
    <property type="component" value="Unassembled WGS sequence"/>
</dbReference>
<keyword evidence="1" id="KW-0378">Hydrolase</keyword>
<evidence type="ECO:0000259" key="2">
    <source>
        <dbReference type="Pfam" id="PF01321"/>
    </source>
</evidence>
<dbReference type="AlphaFoldDB" id="A0A1B7NUC7"/>
<dbReference type="EMBL" id="LGUA01000718">
    <property type="protein sequence ID" value="OAX80378.1"/>
    <property type="molecule type" value="Genomic_DNA"/>
</dbReference>
<dbReference type="SUPFAM" id="SSF53092">
    <property type="entry name" value="Creatinase/prolidase N-terminal domain"/>
    <property type="match status" value="1"/>
</dbReference>
<organism evidence="3 4">
    <name type="scientific">Emergomyces africanus</name>
    <dbReference type="NCBI Taxonomy" id="1955775"/>
    <lineage>
        <taxon>Eukaryota</taxon>
        <taxon>Fungi</taxon>
        <taxon>Dikarya</taxon>
        <taxon>Ascomycota</taxon>
        <taxon>Pezizomycotina</taxon>
        <taxon>Eurotiomycetes</taxon>
        <taxon>Eurotiomycetidae</taxon>
        <taxon>Onygenales</taxon>
        <taxon>Ajellomycetaceae</taxon>
        <taxon>Emergomyces</taxon>
    </lineage>
</organism>
<proteinExistence type="predicted"/>
<evidence type="ECO:0000313" key="4">
    <source>
        <dbReference type="Proteomes" id="UP000091918"/>
    </source>
</evidence>
<dbReference type="InterPro" id="IPR000587">
    <property type="entry name" value="Creatinase_N"/>
</dbReference>
<gene>
    <name evidence="3" type="ORF">ACJ72_05290</name>
</gene>
<accession>A0A1B7NUC7</accession>
<reference evidence="3 4" key="1">
    <citation type="submission" date="2015-07" db="EMBL/GenBank/DDBJ databases">
        <title>Emmonsia species relationships and genome sequence.</title>
        <authorList>
            <person name="Cuomo C.A."/>
            <person name="Schwartz I.S."/>
            <person name="Kenyon C."/>
            <person name="de Hoog G.S."/>
            <person name="Govender N.P."/>
            <person name="Botha A."/>
            <person name="Moreno L."/>
            <person name="de Vries M."/>
            <person name="Munoz J.F."/>
            <person name="Stielow J.B."/>
        </authorList>
    </citation>
    <scope>NUCLEOTIDE SEQUENCE [LARGE SCALE GENOMIC DNA]</scope>
    <source>
        <strain evidence="3 4">CBS 136260</strain>
    </source>
</reference>
<dbReference type="PANTHER" id="PTHR43763">
    <property type="entry name" value="XAA-PRO AMINOPEPTIDASE 1"/>
    <property type="match status" value="1"/>
</dbReference>
<dbReference type="Gene3D" id="3.40.350.10">
    <property type="entry name" value="Creatinase/prolidase N-terminal domain"/>
    <property type="match status" value="2"/>
</dbReference>
<comment type="caution">
    <text evidence="3">The sequence shown here is derived from an EMBL/GenBank/DDBJ whole genome shotgun (WGS) entry which is preliminary data.</text>
</comment>
<dbReference type="STRING" id="1658172.A0A1B7NUC7"/>
<evidence type="ECO:0000256" key="1">
    <source>
        <dbReference type="ARBA" id="ARBA00022670"/>
    </source>
</evidence>
<sequence length="205" mass="22693">MAVAVSYLSPPFRSKSHHAKLVRPSHFRSLNIYNLRAEFISGFTGSAGCAIVSMTKAALSTDGRYFNQAAKQLDSNWLLLKRGFENMPTWQEWTAEQAEGGKVVGVDPSLITASDARSLSETIKKSGGSLQGVQENLVDLVWGKDRPSRPCEKVAIHPIEFAGKSFEDKVNGLRKELQKKKSAGFIIFHTVYIDLLFLHQLPQAS</sequence>
<dbReference type="OrthoDB" id="9995434at2759"/>
<evidence type="ECO:0000313" key="3">
    <source>
        <dbReference type="EMBL" id="OAX80378.1"/>
    </source>
</evidence>
<dbReference type="InterPro" id="IPR029149">
    <property type="entry name" value="Creatin/AminoP/Spt16_N"/>
</dbReference>
<dbReference type="InterPro" id="IPR050422">
    <property type="entry name" value="X-Pro_aminopeptidase_P"/>
</dbReference>
<protein>
    <recommendedName>
        <fullName evidence="2">Creatinase N-terminal domain-containing protein</fullName>
    </recommendedName>
</protein>
<name>A0A1B7NUC7_9EURO</name>
<dbReference type="Pfam" id="PF16189">
    <property type="entry name" value="Creatinase_N_2"/>
    <property type="match status" value="1"/>
</dbReference>
<dbReference type="Pfam" id="PF01321">
    <property type="entry name" value="Creatinase_N"/>
    <property type="match status" value="1"/>
</dbReference>
<feature type="domain" description="Creatinase N-terminal" evidence="2">
    <location>
        <begin position="38"/>
        <end position="125"/>
    </location>
</feature>
<keyword evidence="4" id="KW-1185">Reference proteome</keyword>
<dbReference type="GO" id="GO:0006508">
    <property type="term" value="P:proteolysis"/>
    <property type="evidence" value="ECO:0007669"/>
    <property type="project" value="UniProtKB-KW"/>
</dbReference>